<dbReference type="Gene3D" id="1.10.40.110">
    <property type="match status" value="2"/>
</dbReference>
<dbReference type="Gene3D" id="3.40.30.10">
    <property type="entry name" value="Glutaredoxin"/>
    <property type="match status" value="2"/>
</dbReference>
<dbReference type="InterPro" id="IPR012336">
    <property type="entry name" value="Thioredoxin-like_fold"/>
</dbReference>
<dbReference type="InterPro" id="IPR006311">
    <property type="entry name" value="TAT_signal"/>
</dbReference>
<dbReference type="AlphaFoldDB" id="A0A7W6W8R5"/>
<keyword evidence="6" id="KW-1185">Reference proteome</keyword>
<dbReference type="InterPro" id="IPR013766">
    <property type="entry name" value="Thioredoxin_domain"/>
</dbReference>
<sequence>MPRHALPRRRLLSGLAGVSALTLAGGGSLVLATGRSLAQDAAPDSAGDAVTYRPYTLGDPDAPVKILEFSSFTCGHCASFHTDTLPLLKEQYIDTGKANLTLVDFPLDDVALAVTLITRCAPEPLYHKLVEIYFADQDAWLKRNPLEPILGIARLGGLSEAQLDACLTDEALFEEIQRRRAEAEARFNITGTPTFAINGVRHPGSYKADSLLPAVAEALAKAEGN</sequence>
<evidence type="ECO:0000256" key="1">
    <source>
        <dbReference type="ARBA" id="ARBA00003565"/>
    </source>
</evidence>
<dbReference type="InterPro" id="IPR017937">
    <property type="entry name" value="Thioredoxin_CS"/>
</dbReference>
<accession>A0A7W6W8R5</accession>
<dbReference type="PANTHER" id="PTHR13887">
    <property type="entry name" value="GLUTATHIONE S-TRANSFERASE KAPPA"/>
    <property type="match status" value="1"/>
</dbReference>
<proteinExistence type="inferred from homology"/>
<dbReference type="EMBL" id="JACIGK010000004">
    <property type="protein sequence ID" value="MBB4265144.1"/>
    <property type="molecule type" value="Genomic_DNA"/>
</dbReference>
<dbReference type="GO" id="GO:0015036">
    <property type="term" value="F:disulfide oxidoreductase activity"/>
    <property type="evidence" value="ECO:0007669"/>
    <property type="project" value="UniProtKB-ARBA"/>
</dbReference>
<evidence type="ECO:0000256" key="2">
    <source>
        <dbReference type="ARBA" id="ARBA00005791"/>
    </source>
</evidence>
<evidence type="ECO:0000256" key="3">
    <source>
        <dbReference type="ARBA" id="ARBA00023284"/>
    </source>
</evidence>
<dbReference type="PROSITE" id="PS51352">
    <property type="entry name" value="THIOREDOXIN_2"/>
    <property type="match status" value="1"/>
</dbReference>
<keyword evidence="3" id="KW-0676">Redox-active center</keyword>
<dbReference type="PROSITE" id="PS51318">
    <property type="entry name" value="TAT"/>
    <property type="match status" value="1"/>
</dbReference>
<dbReference type="PROSITE" id="PS00194">
    <property type="entry name" value="THIOREDOXIN_1"/>
    <property type="match status" value="1"/>
</dbReference>
<comment type="similarity">
    <text evidence="2">Belongs to the thioredoxin family. DsbA subfamily.</text>
</comment>
<keyword evidence="5" id="KW-0413">Isomerase</keyword>
<protein>
    <submittedName>
        <fullName evidence="5">Protein-disulfide isomerase</fullName>
    </submittedName>
</protein>
<comment type="function">
    <text evidence="1">May be required for disulfide bond formation in some proteins.</text>
</comment>
<comment type="caution">
    <text evidence="5">The sequence shown here is derived from an EMBL/GenBank/DDBJ whole genome shotgun (WGS) entry which is preliminary data.</text>
</comment>
<dbReference type="GO" id="GO:0016853">
    <property type="term" value="F:isomerase activity"/>
    <property type="evidence" value="ECO:0007669"/>
    <property type="project" value="UniProtKB-KW"/>
</dbReference>
<feature type="domain" description="Thioredoxin" evidence="4">
    <location>
        <begin position="31"/>
        <end position="220"/>
    </location>
</feature>
<dbReference type="SUPFAM" id="SSF52833">
    <property type="entry name" value="Thioredoxin-like"/>
    <property type="match status" value="1"/>
</dbReference>
<evidence type="ECO:0000313" key="6">
    <source>
        <dbReference type="Proteomes" id="UP000554286"/>
    </source>
</evidence>
<organism evidence="5 6">
    <name type="scientific">Roseospira visakhapatnamensis</name>
    <dbReference type="NCBI Taxonomy" id="390880"/>
    <lineage>
        <taxon>Bacteria</taxon>
        <taxon>Pseudomonadati</taxon>
        <taxon>Pseudomonadota</taxon>
        <taxon>Alphaproteobacteria</taxon>
        <taxon>Rhodospirillales</taxon>
        <taxon>Rhodospirillaceae</taxon>
        <taxon>Roseospira</taxon>
    </lineage>
</organism>
<evidence type="ECO:0000313" key="5">
    <source>
        <dbReference type="EMBL" id="MBB4265144.1"/>
    </source>
</evidence>
<dbReference type="Proteomes" id="UP000554286">
    <property type="component" value="Unassembled WGS sequence"/>
</dbReference>
<dbReference type="Pfam" id="PF13462">
    <property type="entry name" value="Thioredoxin_4"/>
    <property type="match status" value="1"/>
</dbReference>
<dbReference type="RefSeq" id="WP_184042774.1">
    <property type="nucleotide sequence ID" value="NZ_JACIGK010000004.1"/>
</dbReference>
<dbReference type="InterPro" id="IPR036249">
    <property type="entry name" value="Thioredoxin-like_sf"/>
</dbReference>
<evidence type="ECO:0000259" key="4">
    <source>
        <dbReference type="PROSITE" id="PS51352"/>
    </source>
</evidence>
<gene>
    <name evidence="5" type="ORF">GGD89_000759</name>
</gene>
<dbReference type="PANTHER" id="PTHR13887:SF56">
    <property type="entry name" value="THIOREDOXIN-LIKE REDUCTASE RV2466C"/>
    <property type="match status" value="1"/>
</dbReference>
<reference evidence="5 6" key="1">
    <citation type="submission" date="2020-08" db="EMBL/GenBank/DDBJ databases">
        <title>Genome sequencing of Purple Non-Sulfur Bacteria from various extreme environments.</title>
        <authorList>
            <person name="Mayer M."/>
        </authorList>
    </citation>
    <scope>NUCLEOTIDE SEQUENCE [LARGE SCALE GENOMIC DNA]</scope>
    <source>
        <strain evidence="5 6">JA131</strain>
    </source>
</reference>
<name>A0A7W6W8R5_9PROT</name>